<evidence type="ECO:0000259" key="10">
    <source>
        <dbReference type="PROSITE" id="PS50011"/>
    </source>
</evidence>
<dbReference type="GO" id="GO:0004674">
    <property type="term" value="F:protein serine/threonine kinase activity"/>
    <property type="evidence" value="ECO:0007669"/>
    <property type="project" value="UniProtKB-KW"/>
</dbReference>
<dbReference type="Proteomes" id="UP000046393">
    <property type="component" value="Unplaced"/>
</dbReference>
<dbReference type="GO" id="GO:0005634">
    <property type="term" value="C:nucleus"/>
    <property type="evidence" value="ECO:0007669"/>
    <property type="project" value="TreeGrafter"/>
</dbReference>
<evidence type="ECO:0000256" key="2">
    <source>
        <dbReference type="ARBA" id="ARBA00022454"/>
    </source>
</evidence>
<dbReference type="InterPro" id="IPR008271">
    <property type="entry name" value="Ser/Thr_kinase_AS"/>
</dbReference>
<name>A0A158R511_9BILA</name>
<evidence type="ECO:0000256" key="8">
    <source>
        <dbReference type="RuleBase" id="RU000304"/>
    </source>
</evidence>
<comment type="similarity">
    <text evidence="8">Belongs to the protein kinase superfamily.</text>
</comment>
<evidence type="ECO:0000256" key="5">
    <source>
        <dbReference type="ARBA" id="ARBA00022840"/>
    </source>
</evidence>
<evidence type="ECO:0000256" key="1">
    <source>
        <dbReference type="ARBA" id="ARBA00004629"/>
    </source>
</evidence>
<feature type="binding site" evidence="7">
    <location>
        <position position="86"/>
    </location>
    <ligand>
        <name>ATP</name>
        <dbReference type="ChEBI" id="CHEBI:30616"/>
    </ligand>
</feature>
<dbReference type="Gene3D" id="1.10.510.10">
    <property type="entry name" value="Transferase(Phosphotransferase) domain 1"/>
    <property type="match status" value="1"/>
</dbReference>
<keyword evidence="9" id="KW-0472">Membrane</keyword>
<keyword evidence="4" id="KW-0995">Kinetochore</keyword>
<keyword evidence="8" id="KW-0808">Transferase</keyword>
<keyword evidence="11" id="KW-1185">Reference proteome</keyword>
<evidence type="ECO:0000313" key="11">
    <source>
        <dbReference type="Proteomes" id="UP000046393"/>
    </source>
</evidence>
<dbReference type="GO" id="GO:0051754">
    <property type="term" value="P:meiotic sister chromatid cohesion, centromeric"/>
    <property type="evidence" value="ECO:0007669"/>
    <property type="project" value="TreeGrafter"/>
</dbReference>
<dbReference type="PROSITE" id="PS50011">
    <property type="entry name" value="PROTEIN_KINASE_DOM"/>
    <property type="match status" value="1"/>
</dbReference>
<dbReference type="PROSITE" id="PS00108">
    <property type="entry name" value="PROTEIN_KINASE_ST"/>
    <property type="match status" value="1"/>
</dbReference>
<evidence type="ECO:0000256" key="3">
    <source>
        <dbReference type="ARBA" id="ARBA00022741"/>
    </source>
</evidence>
<evidence type="ECO:0000256" key="6">
    <source>
        <dbReference type="ARBA" id="ARBA00023328"/>
    </source>
</evidence>
<protein>
    <submittedName>
        <fullName evidence="12">Protein kinase domain-containing protein</fullName>
    </submittedName>
</protein>
<dbReference type="InterPro" id="IPR000719">
    <property type="entry name" value="Prot_kinase_dom"/>
</dbReference>
<dbReference type="STRING" id="451379.A0A158R511"/>
<dbReference type="GO" id="GO:0000776">
    <property type="term" value="C:kinetochore"/>
    <property type="evidence" value="ECO:0007669"/>
    <property type="project" value="UniProtKB-KW"/>
</dbReference>
<keyword evidence="9" id="KW-0812">Transmembrane</keyword>
<evidence type="ECO:0000256" key="7">
    <source>
        <dbReference type="PROSITE-ProRule" id="PRU10141"/>
    </source>
</evidence>
<keyword evidence="5 7" id="KW-0067">ATP-binding</keyword>
<keyword evidence="8" id="KW-0418">Kinase</keyword>
<dbReference type="SUPFAM" id="SSF56112">
    <property type="entry name" value="Protein kinase-like (PK-like)"/>
    <property type="match status" value="1"/>
</dbReference>
<feature type="domain" description="Protein kinase" evidence="10">
    <location>
        <begin position="58"/>
        <end position="348"/>
    </location>
</feature>
<reference evidence="12" key="1">
    <citation type="submission" date="2016-04" db="UniProtKB">
        <authorList>
            <consortium name="WormBaseParasite"/>
        </authorList>
    </citation>
    <scope>IDENTIFICATION</scope>
</reference>
<comment type="subcellular location">
    <subcellularLocation>
        <location evidence="1">Chromosome</location>
        <location evidence="1">Centromere</location>
        <location evidence="1">Kinetochore</location>
    </subcellularLocation>
</comment>
<accession>A0A158R511</accession>
<feature type="transmembrane region" description="Helical" evidence="9">
    <location>
        <begin position="249"/>
        <end position="271"/>
    </location>
</feature>
<evidence type="ECO:0000256" key="9">
    <source>
        <dbReference type="SAM" id="Phobius"/>
    </source>
</evidence>
<dbReference type="PROSITE" id="PS00107">
    <property type="entry name" value="PROTEIN_KINASE_ATP"/>
    <property type="match status" value="1"/>
</dbReference>
<dbReference type="Pfam" id="PF00069">
    <property type="entry name" value="Pkinase"/>
    <property type="match status" value="1"/>
</dbReference>
<keyword evidence="6" id="KW-0137">Centromere</keyword>
<dbReference type="InterPro" id="IPR015661">
    <property type="entry name" value="Bub1/Mad3"/>
</dbReference>
<dbReference type="PANTHER" id="PTHR14030">
    <property type="entry name" value="MITOTIC CHECKPOINT SERINE/THREONINE-PROTEIN KINASE BUB1"/>
    <property type="match status" value="1"/>
</dbReference>
<dbReference type="GO" id="GO:0032991">
    <property type="term" value="C:protein-containing complex"/>
    <property type="evidence" value="ECO:0007669"/>
    <property type="project" value="UniProtKB-ARBA"/>
</dbReference>
<organism evidence="11 12">
    <name type="scientific">Syphacia muris</name>
    <dbReference type="NCBI Taxonomy" id="451379"/>
    <lineage>
        <taxon>Eukaryota</taxon>
        <taxon>Metazoa</taxon>
        <taxon>Ecdysozoa</taxon>
        <taxon>Nematoda</taxon>
        <taxon>Chromadorea</taxon>
        <taxon>Rhabditida</taxon>
        <taxon>Spirurina</taxon>
        <taxon>Oxyuridomorpha</taxon>
        <taxon>Oxyuroidea</taxon>
        <taxon>Oxyuridae</taxon>
        <taxon>Syphacia</taxon>
    </lineage>
</organism>
<dbReference type="WBParaSite" id="SMUV_0000515301-mRNA-1">
    <property type="protein sequence ID" value="SMUV_0000515301-mRNA-1"/>
    <property type="gene ID" value="SMUV_0000515301"/>
</dbReference>
<evidence type="ECO:0000256" key="4">
    <source>
        <dbReference type="ARBA" id="ARBA00022838"/>
    </source>
</evidence>
<evidence type="ECO:0000313" key="12">
    <source>
        <dbReference type="WBParaSite" id="SMUV_0000515301-mRNA-1"/>
    </source>
</evidence>
<sequence>MNFFFRSIIQSEINPWDDKFRQKIMLTHPVYPTYLHDCNTRMKRINAGTSVVFEGEQFNILELIGEGGFAKVFRSVSEDGNTYAIKVENPSCRWEVYVCELLRTRLPHWVMTGVMSVNDAYIYSNMSAIVYEYHPFGNILDLANSMKSVRCSSTGLLCVYLSLQMARILNEVHKAHIIHADVKPDNFMILKKLDENSSVEELLDEKNFTIKLIDWGRAIDMSAAKNRTFTGKAGTEFFDCFEMLDGRPWTYQVDFFGFIATMHVILFGSYMKTMRDEATNKRWSQRDVLQDVFQMCMNIPDCDSLPDWDTIISGLMESVRYTLTSDIMQWKNCVRDFNQAISSRVKRR</sequence>
<keyword evidence="2" id="KW-0158">Chromosome</keyword>
<dbReference type="InterPro" id="IPR017441">
    <property type="entry name" value="Protein_kinase_ATP_BS"/>
</dbReference>
<keyword evidence="9" id="KW-1133">Transmembrane helix</keyword>
<keyword evidence="8" id="KW-0723">Serine/threonine-protein kinase</keyword>
<dbReference type="SMART" id="SM00220">
    <property type="entry name" value="S_TKc"/>
    <property type="match status" value="1"/>
</dbReference>
<dbReference type="AlphaFoldDB" id="A0A158R511"/>
<dbReference type="InterPro" id="IPR011009">
    <property type="entry name" value="Kinase-like_dom_sf"/>
</dbReference>
<dbReference type="PANTHER" id="PTHR14030:SF4">
    <property type="entry name" value="BUB1 KINASE, ISOFORM A-RELATED"/>
    <property type="match status" value="1"/>
</dbReference>
<keyword evidence="3 7" id="KW-0547">Nucleotide-binding</keyword>
<proteinExistence type="inferred from homology"/>
<dbReference type="GO" id="GO:0007094">
    <property type="term" value="P:mitotic spindle assembly checkpoint signaling"/>
    <property type="evidence" value="ECO:0007669"/>
    <property type="project" value="InterPro"/>
</dbReference>
<dbReference type="GO" id="GO:0005524">
    <property type="term" value="F:ATP binding"/>
    <property type="evidence" value="ECO:0007669"/>
    <property type="project" value="UniProtKB-UniRule"/>
</dbReference>